<dbReference type="Pfam" id="PF00069">
    <property type="entry name" value="Pkinase"/>
    <property type="match status" value="1"/>
</dbReference>
<evidence type="ECO:0000256" key="10">
    <source>
        <dbReference type="SAM" id="MobiDB-lite"/>
    </source>
</evidence>
<dbReference type="FunFam" id="1.10.510.10:FF:000571">
    <property type="entry name" value="Maternal embryonic leucine zipper kinase"/>
    <property type="match status" value="1"/>
</dbReference>
<dbReference type="GO" id="GO:0004674">
    <property type="term" value="F:protein serine/threonine kinase activity"/>
    <property type="evidence" value="ECO:0007669"/>
    <property type="project" value="UniProtKB-KW"/>
</dbReference>
<name>A0A5A8CT52_CAFRO</name>
<accession>A0A5A8CT52</accession>
<keyword evidence="4" id="KW-0418">Kinase</keyword>
<evidence type="ECO:0000256" key="5">
    <source>
        <dbReference type="ARBA" id="ARBA00022840"/>
    </source>
</evidence>
<dbReference type="OMA" id="HESSPWI"/>
<evidence type="ECO:0000256" key="3">
    <source>
        <dbReference type="ARBA" id="ARBA00022741"/>
    </source>
</evidence>
<dbReference type="AlphaFoldDB" id="A0A5A8CT52"/>
<dbReference type="InterPro" id="IPR011009">
    <property type="entry name" value="Kinase-like_dom_sf"/>
</dbReference>
<evidence type="ECO:0000256" key="4">
    <source>
        <dbReference type="ARBA" id="ARBA00022777"/>
    </source>
</evidence>
<dbReference type="EMBL" id="VLTN01000004">
    <property type="protein sequence ID" value="KAA0156332.1"/>
    <property type="molecule type" value="Genomic_DNA"/>
</dbReference>
<keyword evidence="13" id="KW-1185">Reference proteome</keyword>
<feature type="binding site" evidence="7">
    <location>
        <position position="227"/>
    </location>
    <ligand>
        <name>ATP</name>
        <dbReference type="ChEBI" id="CHEBI:30616"/>
    </ligand>
</feature>
<evidence type="ECO:0000256" key="8">
    <source>
        <dbReference type="PIRSR" id="PIRSR630616-3"/>
    </source>
</evidence>
<evidence type="ECO:0000256" key="9">
    <source>
        <dbReference type="PROSITE-ProRule" id="PRU10141"/>
    </source>
</evidence>
<dbReference type="PROSITE" id="PS00108">
    <property type="entry name" value="PROTEIN_KINASE_ST"/>
    <property type="match status" value="1"/>
</dbReference>
<evidence type="ECO:0000259" key="11">
    <source>
        <dbReference type="PROSITE" id="PS50011"/>
    </source>
</evidence>
<dbReference type="SMART" id="SM00220">
    <property type="entry name" value="S_TKc"/>
    <property type="match status" value="1"/>
</dbReference>
<protein>
    <recommendedName>
        <fullName evidence="11">Protein kinase domain-containing protein</fullName>
    </recommendedName>
</protein>
<evidence type="ECO:0000256" key="6">
    <source>
        <dbReference type="PIRSR" id="PIRSR630616-1"/>
    </source>
</evidence>
<dbReference type="InterPro" id="IPR000719">
    <property type="entry name" value="Prot_kinase_dom"/>
</dbReference>
<reference evidence="12 13" key="1">
    <citation type="submission" date="2019-07" db="EMBL/GenBank/DDBJ databases">
        <title>Genomes of Cafeteria roenbergensis.</title>
        <authorList>
            <person name="Fischer M.G."/>
            <person name="Hackl T."/>
            <person name="Roman M."/>
        </authorList>
    </citation>
    <scope>NUCLEOTIDE SEQUENCE [LARGE SCALE GENOMIC DNA]</scope>
    <source>
        <strain evidence="12 13">BVI</strain>
    </source>
</reference>
<feature type="binding site" evidence="7 9">
    <location>
        <position position="115"/>
    </location>
    <ligand>
        <name>ATP</name>
        <dbReference type="ChEBI" id="CHEBI:30616"/>
    </ligand>
</feature>
<dbReference type="SUPFAM" id="SSF56112">
    <property type="entry name" value="Protein kinase-like (PK-like)"/>
    <property type="match status" value="1"/>
</dbReference>
<feature type="region of interest" description="Disordered" evidence="10">
    <location>
        <begin position="1"/>
        <end position="50"/>
    </location>
</feature>
<gene>
    <name evidence="12" type="ORF">FNF29_01125</name>
</gene>
<dbReference type="PANTHER" id="PTHR24350">
    <property type="entry name" value="SERINE/THREONINE-PROTEIN KINASE IAL-RELATED"/>
    <property type="match status" value="1"/>
</dbReference>
<feature type="binding site" evidence="7">
    <location>
        <begin position="210"/>
        <end position="211"/>
    </location>
    <ligand>
        <name>ATP</name>
        <dbReference type="ChEBI" id="CHEBI:30616"/>
    </ligand>
</feature>
<organism evidence="12 13">
    <name type="scientific">Cafeteria roenbergensis</name>
    <name type="common">Marine flagellate</name>
    <dbReference type="NCBI Taxonomy" id="33653"/>
    <lineage>
        <taxon>Eukaryota</taxon>
        <taxon>Sar</taxon>
        <taxon>Stramenopiles</taxon>
        <taxon>Bigyra</taxon>
        <taxon>Opalozoa</taxon>
        <taxon>Bicosoecida</taxon>
        <taxon>Cafeteriaceae</taxon>
        <taxon>Cafeteria</taxon>
    </lineage>
</organism>
<dbReference type="InterPro" id="IPR017441">
    <property type="entry name" value="Protein_kinase_ATP_BS"/>
</dbReference>
<feature type="compositionally biased region" description="Basic and acidic residues" evidence="10">
    <location>
        <begin position="539"/>
        <end position="554"/>
    </location>
</feature>
<keyword evidence="2" id="KW-0808">Transferase</keyword>
<feature type="region of interest" description="Disordered" evidence="10">
    <location>
        <begin position="463"/>
        <end position="488"/>
    </location>
</feature>
<keyword evidence="1" id="KW-0723">Serine/threonine-protein kinase</keyword>
<keyword evidence="3 7" id="KW-0547">Nucleotide-binding</keyword>
<dbReference type="Proteomes" id="UP000323011">
    <property type="component" value="Unassembled WGS sequence"/>
</dbReference>
<evidence type="ECO:0000256" key="7">
    <source>
        <dbReference type="PIRSR" id="PIRSR630616-2"/>
    </source>
</evidence>
<feature type="active site" description="Proton acceptor" evidence="6">
    <location>
        <position position="206"/>
    </location>
</feature>
<evidence type="ECO:0000313" key="12">
    <source>
        <dbReference type="EMBL" id="KAA0156332.1"/>
    </source>
</evidence>
<evidence type="ECO:0000256" key="2">
    <source>
        <dbReference type="ARBA" id="ARBA00022679"/>
    </source>
</evidence>
<feature type="cross-link" description="Glycyl lysine isopeptide (Lys-Gly) (interchain with G-Cter in SUMO2)" evidence="8">
    <location>
        <position position="208"/>
    </location>
</feature>
<evidence type="ECO:0000313" key="13">
    <source>
        <dbReference type="Proteomes" id="UP000323011"/>
    </source>
</evidence>
<proteinExistence type="predicted"/>
<dbReference type="PROSITE" id="PS50011">
    <property type="entry name" value="PROTEIN_KINASE_DOM"/>
    <property type="match status" value="1"/>
</dbReference>
<feature type="region of interest" description="Disordered" evidence="10">
    <location>
        <begin position="509"/>
        <end position="603"/>
    </location>
</feature>
<evidence type="ECO:0000256" key="1">
    <source>
        <dbReference type="ARBA" id="ARBA00022527"/>
    </source>
</evidence>
<sequence>MGCVSSKGQPPASRGATGSRAAPPAVAVGPAAVAGHQPSAKADARRSPDDPIFTTKLAATGQPKELRSGLLAAIDVTGEGATRDYFIESNLGHGSFGEVFRARHRHQPSRTVALKVMARERIKVTSIQREFAVMEAMGSHPGIVGYHGCYKTPEKVTFVLELMNGGELFERLVHKGAYTEAEARPAFRRIARALAYLHSRGIVHRDLKPENLLLKEDSYTSEIKIADFGLSQLIRSSERLVKVCGTWAYAAPEMADAARPGYDTKFDTWGYGVILSVVLTGFHPFDPEGGLPVDTIKHRARNAIWDFDQQEWEAMSAPARDLIRRLIVKDPERRLSAAEMVEHPWLREHTPMFNSPGSPSTTSARHALRSTTGAAMQDATPDPDGPVVAEPFDPALWLTRTERVRSQGAPPIETIPPPGDPDDLMREAARYLAQPAEFGARLPRPGAVHRATAALPVAVSAKARMPSPPPIATGAGGAASATSSPGHRLTPSAAAVMAAAQAAAEVAVGRTQTSSRRLGATAPLDTTGAAPAAPSSVSRHRDAEQSTSRSRDQRASGSRHPSRRTVRSPTAGTGAAASHHSTHGGGGGAISSSGAGASDSPHEAYAPVRLPEVVMVAPDVWVPALEAGATLG</sequence>
<dbReference type="CDD" id="cd05117">
    <property type="entry name" value="STKc_CAMK"/>
    <property type="match status" value="1"/>
</dbReference>
<feature type="domain" description="Protein kinase" evidence="11">
    <location>
        <begin position="85"/>
        <end position="346"/>
    </location>
</feature>
<dbReference type="PROSITE" id="PS00107">
    <property type="entry name" value="PROTEIN_KINASE_ATP"/>
    <property type="match status" value="1"/>
</dbReference>
<feature type="region of interest" description="Disordered" evidence="10">
    <location>
        <begin position="354"/>
        <end position="385"/>
    </location>
</feature>
<feature type="compositionally biased region" description="Low complexity" evidence="10">
    <location>
        <begin position="570"/>
        <end position="579"/>
    </location>
</feature>
<dbReference type="GO" id="GO:0005524">
    <property type="term" value="F:ATP binding"/>
    <property type="evidence" value="ECO:0007669"/>
    <property type="project" value="UniProtKB-UniRule"/>
</dbReference>
<feature type="compositionally biased region" description="Polar residues" evidence="10">
    <location>
        <begin position="354"/>
        <end position="374"/>
    </location>
</feature>
<dbReference type="InterPro" id="IPR008271">
    <property type="entry name" value="Ser/Thr_kinase_AS"/>
</dbReference>
<dbReference type="Gene3D" id="1.10.510.10">
    <property type="entry name" value="Transferase(Phosphotransferase) domain 1"/>
    <property type="match status" value="1"/>
</dbReference>
<dbReference type="InterPro" id="IPR030616">
    <property type="entry name" value="Aur-like"/>
</dbReference>
<feature type="compositionally biased region" description="Low complexity" evidence="10">
    <location>
        <begin position="21"/>
        <end position="35"/>
    </location>
</feature>
<comment type="caution">
    <text evidence="12">The sequence shown here is derived from an EMBL/GenBank/DDBJ whole genome shotgun (WGS) entry which is preliminary data.</text>
</comment>
<keyword evidence="5 7" id="KW-0067">ATP-binding</keyword>